<dbReference type="RefSeq" id="WP_284154433.1">
    <property type="nucleotide sequence ID" value="NZ_AP025516.1"/>
</dbReference>
<dbReference type="EMBL" id="AP025516">
    <property type="protein sequence ID" value="BDD87404.1"/>
    <property type="molecule type" value="Genomic_DNA"/>
</dbReference>
<dbReference type="Proteomes" id="UP000830055">
    <property type="component" value="Chromosome"/>
</dbReference>
<name>A0ABN6M7W5_9BACT</name>
<keyword evidence="1" id="KW-0175">Coiled coil</keyword>
<gene>
    <name evidence="3" type="ORF">DPPLL_17690</name>
</gene>
<evidence type="ECO:0000256" key="1">
    <source>
        <dbReference type="SAM" id="Coils"/>
    </source>
</evidence>
<evidence type="ECO:0000313" key="3">
    <source>
        <dbReference type="EMBL" id="BDD87404.1"/>
    </source>
</evidence>
<evidence type="ECO:0000259" key="2">
    <source>
        <dbReference type="Pfam" id="PF08448"/>
    </source>
</evidence>
<dbReference type="SUPFAM" id="SSF55785">
    <property type="entry name" value="PYP-like sensor domain (PAS domain)"/>
    <property type="match status" value="1"/>
</dbReference>
<feature type="domain" description="PAS fold-4" evidence="2">
    <location>
        <begin position="30"/>
        <end position="148"/>
    </location>
</feature>
<dbReference type="InterPro" id="IPR013656">
    <property type="entry name" value="PAS_4"/>
</dbReference>
<evidence type="ECO:0000313" key="4">
    <source>
        <dbReference type="Proteomes" id="UP000830055"/>
    </source>
</evidence>
<dbReference type="InterPro" id="IPR035965">
    <property type="entry name" value="PAS-like_dom_sf"/>
</dbReference>
<reference evidence="3 4" key="1">
    <citation type="submission" date="2022-01" db="EMBL/GenBank/DDBJ databases">
        <title>Desulfofustis limnae sp. nov., a novel mesophilic sulfate-reducing bacterium isolated from marsh soil.</title>
        <authorList>
            <person name="Watanabe M."/>
            <person name="Takahashi A."/>
            <person name="Kojima H."/>
            <person name="Fukui M."/>
        </authorList>
    </citation>
    <scope>NUCLEOTIDE SEQUENCE [LARGE SCALE GENOMIC DNA]</scope>
    <source>
        <strain evidence="3 4">PPLL</strain>
    </source>
</reference>
<proteinExistence type="predicted"/>
<sequence>MRDRTAILNLEHISLMNDNTLQNGISAALFSALPEPFFVFDREGRYQQIFGGADTQKYHDGRHLVGKRIHDVIDTGLADVFVAEIGKAIDSNRVHTFVYQLAATDIKGSEALPGPSGKQWFEAHISPIATTPGEQPLVVWIAFNITRLQAALAEKEALIDKLQNAIKEIKTLRGILPICAHCKKIRDDHGYWQRLETYLKDHSEADLSHGICPDCLKKHYPDIEL</sequence>
<protein>
    <recommendedName>
        <fullName evidence="2">PAS fold-4 domain-containing protein</fullName>
    </recommendedName>
</protein>
<dbReference type="Pfam" id="PF08448">
    <property type="entry name" value="PAS_4"/>
    <property type="match status" value="1"/>
</dbReference>
<dbReference type="Gene3D" id="3.30.450.20">
    <property type="entry name" value="PAS domain"/>
    <property type="match status" value="1"/>
</dbReference>
<feature type="coiled-coil region" evidence="1">
    <location>
        <begin position="145"/>
        <end position="175"/>
    </location>
</feature>
<keyword evidence="4" id="KW-1185">Reference proteome</keyword>
<accession>A0ABN6M7W5</accession>
<organism evidence="3 4">
    <name type="scientific">Desulfofustis limnaeus</name>
    <dbReference type="NCBI Taxonomy" id="2740163"/>
    <lineage>
        <taxon>Bacteria</taxon>
        <taxon>Pseudomonadati</taxon>
        <taxon>Thermodesulfobacteriota</taxon>
        <taxon>Desulfobulbia</taxon>
        <taxon>Desulfobulbales</taxon>
        <taxon>Desulfocapsaceae</taxon>
        <taxon>Desulfofustis</taxon>
    </lineage>
</organism>